<feature type="chain" id="PRO_5012139895" evidence="2">
    <location>
        <begin position="30"/>
        <end position="203"/>
    </location>
</feature>
<proteinExistence type="predicted"/>
<evidence type="ECO:0000313" key="4">
    <source>
        <dbReference type="Proteomes" id="UP000188533"/>
    </source>
</evidence>
<accession>A0A1Q3EJK7</accession>
<keyword evidence="4" id="KW-1185">Reference proteome</keyword>
<dbReference type="Proteomes" id="UP000188533">
    <property type="component" value="Unassembled WGS sequence"/>
</dbReference>
<protein>
    <submittedName>
        <fullName evidence="3">Uncharacterized protein</fullName>
    </submittedName>
</protein>
<feature type="region of interest" description="Disordered" evidence="1">
    <location>
        <begin position="152"/>
        <end position="174"/>
    </location>
</feature>
<feature type="signal peptide" evidence="2">
    <location>
        <begin position="1"/>
        <end position="29"/>
    </location>
</feature>
<comment type="caution">
    <text evidence="3">The sequence shown here is derived from an EMBL/GenBank/DDBJ whole genome shotgun (WGS) entry which is preliminary data.</text>
</comment>
<evidence type="ECO:0000256" key="2">
    <source>
        <dbReference type="SAM" id="SignalP"/>
    </source>
</evidence>
<dbReference type="AlphaFoldDB" id="A0A1Q3EJK7"/>
<name>A0A1Q3EJK7_LENED</name>
<dbReference type="EMBL" id="BDGU01000421">
    <property type="protein sequence ID" value="GAW07304.1"/>
    <property type="molecule type" value="Genomic_DNA"/>
</dbReference>
<reference evidence="3 4" key="2">
    <citation type="submission" date="2017-02" db="EMBL/GenBank/DDBJ databases">
        <title>A genome survey and senescence transcriptome analysis in Lentinula edodes.</title>
        <authorList>
            <person name="Sakamoto Y."/>
            <person name="Nakade K."/>
            <person name="Sato S."/>
            <person name="Yoshida Y."/>
            <person name="Miyazaki K."/>
            <person name="Natsume S."/>
            <person name="Konno N."/>
        </authorList>
    </citation>
    <scope>NUCLEOTIDE SEQUENCE [LARGE SCALE GENOMIC DNA]</scope>
    <source>
        <strain evidence="3 4">NBRC 111202</strain>
    </source>
</reference>
<keyword evidence="2" id="KW-0732">Signal</keyword>
<reference evidence="3 4" key="1">
    <citation type="submission" date="2016-08" db="EMBL/GenBank/DDBJ databases">
        <authorList>
            <consortium name="Lentinula edodes genome sequencing consortium"/>
            <person name="Sakamoto Y."/>
            <person name="Nakade K."/>
            <person name="Sato S."/>
            <person name="Yoshida Y."/>
            <person name="Miyazaki K."/>
            <person name="Natsume S."/>
            <person name="Konno N."/>
        </authorList>
    </citation>
    <scope>NUCLEOTIDE SEQUENCE [LARGE SCALE GENOMIC DNA]</scope>
    <source>
        <strain evidence="3 4">NBRC 111202</strain>
    </source>
</reference>
<evidence type="ECO:0000313" key="3">
    <source>
        <dbReference type="EMBL" id="GAW07304.1"/>
    </source>
</evidence>
<evidence type="ECO:0000256" key="1">
    <source>
        <dbReference type="SAM" id="MobiDB-lite"/>
    </source>
</evidence>
<gene>
    <name evidence="3" type="ORF">LENED_009284</name>
</gene>
<sequence>MSFCRRSGTVLHFKAYLVLILGLVSMVYAAALPVTHSEVQLVHRAVRKAEVKFRRGDHHELPSGIGEPSSNPGQIESTITDAIHKRFGSSVPVTFVKHGETPDWANGKMAFDISWSDNSYTSLHQTGGYVQKVQEAGTYHLVVNLDPTSRVRPGTITAPNMEKDEFPTLDPKTGKRMASNFSVREIADEPFKSKHKQLDEFNR</sequence>
<organism evidence="3 4">
    <name type="scientific">Lentinula edodes</name>
    <name type="common">Shiitake mushroom</name>
    <name type="synonym">Lentinus edodes</name>
    <dbReference type="NCBI Taxonomy" id="5353"/>
    <lineage>
        <taxon>Eukaryota</taxon>
        <taxon>Fungi</taxon>
        <taxon>Dikarya</taxon>
        <taxon>Basidiomycota</taxon>
        <taxon>Agaricomycotina</taxon>
        <taxon>Agaricomycetes</taxon>
        <taxon>Agaricomycetidae</taxon>
        <taxon>Agaricales</taxon>
        <taxon>Marasmiineae</taxon>
        <taxon>Omphalotaceae</taxon>
        <taxon>Lentinula</taxon>
    </lineage>
</organism>